<keyword evidence="1" id="KW-0695">RNA-directed DNA polymerase</keyword>
<evidence type="ECO:0000313" key="1">
    <source>
        <dbReference type="EMBL" id="GFC84850.1"/>
    </source>
</evidence>
<feature type="non-terminal residue" evidence="1">
    <location>
        <position position="245"/>
    </location>
</feature>
<proteinExistence type="predicted"/>
<protein>
    <submittedName>
        <fullName evidence="1">RNA-directed DNA polymerase, eukaryota, reverse transcriptase zinc-binding domain protein</fullName>
    </submittedName>
</protein>
<name>A0A699RED9_TANCI</name>
<keyword evidence="1" id="KW-0808">Transferase</keyword>
<dbReference type="EMBL" id="BKCJ011096777">
    <property type="protein sequence ID" value="GFC84850.1"/>
    <property type="molecule type" value="Genomic_DNA"/>
</dbReference>
<gene>
    <name evidence="1" type="ORF">Tci_856820</name>
</gene>
<accession>A0A699RED9</accession>
<organism evidence="1">
    <name type="scientific">Tanacetum cinerariifolium</name>
    <name type="common">Dalmatian daisy</name>
    <name type="synonym">Chrysanthemum cinerariifolium</name>
    <dbReference type="NCBI Taxonomy" id="118510"/>
    <lineage>
        <taxon>Eukaryota</taxon>
        <taxon>Viridiplantae</taxon>
        <taxon>Streptophyta</taxon>
        <taxon>Embryophyta</taxon>
        <taxon>Tracheophyta</taxon>
        <taxon>Spermatophyta</taxon>
        <taxon>Magnoliopsida</taxon>
        <taxon>eudicotyledons</taxon>
        <taxon>Gunneridae</taxon>
        <taxon>Pentapetalae</taxon>
        <taxon>asterids</taxon>
        <taxon>campanulids</taxon>
        <taxon>Asterales</taxon>
        <taxon>Asteraceae</taxon>
        <taxon>Asteroideae</taxon>
        <taxon>Anthemideae</taxon>
        <taxon>Anthemidinae</taxon>
        <taxon>Tanacetum</taxon>
    </lineage>
</organism>
<comment type="caution">
    <text evidence="1">The sequence shown here is derived from an EMBL/GenBank/DDBJ whole genome shotgun (WGS) entry which is preliminary data.</text>
</comment>
<keyword evidence="1" id="KW-0548">Nucleotidyltransferase</keyword>
<reference evidence="1" key="1">
    <citation type="journal article" date="2019" name="Sci. Rep.">
        <title>Draft genome of Tanacetum cinerariifolium, the natural source of mosquito coil.</title>
        <authorList>
            <person name="Yamashiro T."/>
            <person name="Shiraishi A."/>
            <person name="Satake H."/>
            <person name="Nakayama K."/>
        </authorList>
    </citation>
    <scope>NUCLEOTIDE SEQUENCE</scope>
</reference>
<sequence>MNAPICDPNAMVNFSKKLRYLKQRIRTWINEYKLKTNSAKHQLKEDLTKIDVLIDNGEGNSDICSKRRDLFKFLQDLDKLHSMELAQKRRSNGRLKVMKTQSIFHGVLNKNRNQHSIRGILIDGEWVESPPLVKSEFLSYFTNHFDRPHEFRLHINDDFPSKLSPDQQSDLETDITRSEIKKAVWDCGIDKSPGPDGFTFGFYQRYWTFLENDVVEAVNTFFNHGNCPKGTNSSFITLIPKNQEA</sequence>
<dbReference type="AlphaFoldDB" id="A0A699RED9"/>
<dbReference type="GO" id="GO:0003964">
    <property type="term" value="F:RNA-directed DNA polymerase activity"/>
    <property type="evidence" value="ECO:0007669"/>
    <property type="project" value="UniProtKB-KW"/>
</dbReference>